<dbReference type="Proteomes" id="UP000217784">
    <property type="component" value="Unassembled WGS sequence"/>
</dbReference>
<keyword evidence="7" id="KW-1185">Reference proteome</keyword>
<keyword evidence="3" id="KW-0863">Zinc-finger</keyword>
<dbReference type="SMART" id="SM00709">
    <property type="entry name" value="Zpr1"/>
    <property type="match status" value="1"/>
</dbReference>
<evidence type="ECO:0000313" key="6">
    <source>
        <dbReference type="EMBL" id="PAV03599.1"/>
    </source>
</evidence>
<dbReference type="Gene3D" id="2.20.25.420">
    <property type="entry name" value="ZPR1, zinc finger domain"/>
    <property type="match status" value="1"/>
</dbReference>
<comment type="caution">
    <text evidence="6">The sequence shown here is derived from an EMBL/GenBank/DDBJ whole genome shotgun (WGS) entry which is preliminary data.</text>
</comment>
<dbReference type="NCBIfam" id="TIGR00340">
    <property type="entry name" value="zpr1_rel"/>
    <property type="match status" value="1"/>
</dbReference>
<evidence type="ECO:0000256" key="1">
    <source>
        <dbReference type="ARBA" id="ARBA00008354"/>
    </source>
</evidence>
<keyword evidence="2" id="KW-0479">Metal-binding</keyword>
<dbReference type="AlphaFoldDB" id="A0A2A2H2H2"/>
<dbReference type="InterPro" id="IPR042451">
    <property type="entry name" value="ZPR1_A/B_dom"/>
</dbReference>
<sequence>MKIDCPVCECKNSMIVITKTENIPYFGEIMESTAKCHDCGYKHSDIMCLEQKEPVRYELKVDKSNLNARVIRSQSATISIPELGLKVEPGPRSQGYVSNVEGVLTRFHDAVITAMNLVEDEQSKENASNILKELERVKNGEDTVTVIVEDPFGHSIIIHEDALKRKLTLEEIKNLKTGFTVFENE</sequence>
<dbReference type="NCBIfam" id="TIGR00310">
    <property type="entry name" value="ZPR1_znf"/>
    <property type="match status" value="1"/>
</dbReference>
<proteinExistence type="inferred from homology"/>
<dbReference type="Gene3D" id="2.60.120.1040">
    <property type="entry name" value="ZPR1, A/B domain"/>
    <property type="match status" value="1"/>
</dbReference>
<evidence type="ECO:0000256" key="4">
    <source>
        <dbReference type="ARBA" id="ARBA00022833"/>
    </source>
</evidence>
<accession>A0A2A2H2H2</accession>
<protein>
    <recommendedName>
        <fullName evidence="5">Zinc finger ZPR1-type domain-containing protein</fullName>
    </recommendedName>
</protein>
<dbReference type="PANTHER" id="PTHR10876">
    <property type="entry name" value="ZINC FINGER PROTEIN ZPR1"/>
    <property type="match status" value="1"/>
</dbReference>
<dbReference type="RefSeq" id="WP_069583012.1">
    <property type="nucleotide sequence ID" value="NZ_LMVM01000038.1"/>
</dbReference>
<dbReference type="Pfam" id="PF22794">
    <property type="entry name" value="jr-ZPR1"/>
    <property type="match status" value="1"/>
</dbReference>
<comment type="similarity">
    <text evidence="1">Belongs to the ZPR1 family.</text>
</comment>
<evidence type="ECO:0000313" key="7">
    <source>
        <dbReference type="Proteomes" id="UP000217784"/>
    </source>
</evidence>
<dbReference type="EMBL" id="LMVM01000038">
    <property type="protein sequence ID" value="PAV03599.1"/>
    <property type="molecule type" value="Genomic_DNA"/>
</dbReference>
<dbReference type="InterPro" id="IPR040141">
    <property type="entry name" value="ZPR1"/>
</dbReference>
<reference evidence="6 7" key="1">
    <citation type="journal article" date="2017" name="BMC Genomics">
        <title>Genomic analysis of methanogenic archaea reveals a shift towards energy conservation.</title>
        <authorList>
            <person name="Gilmore S.P."/>
            <person name="Henske J.K."/>
            <person name="Sexton J.A."/>
            <person name="Solomon K.V."/>
            <person name="Seppala S."/>
            <person name="Yoo J.I."/>
            <person name="Huyett L.M."/>
            <person name="Pressman A."/>
            <person name="Cogan J.Z."/>
            <person name="Kivenson V."/>
            <person name="Peng X."/>
            <person name="Tan Y."/>
            <person name="Valentine D.L."/>
            <person name="O'Malley M.A."/>
        </authorList>
    </citation>
    <scope>NUCLEOTIDE SEQUENCE [LARGE SCALE GENOMIC DNA]</scope>
    <source>
        <strain evidence="6 7">M.o.H.</strain>
    </source>
</reference>
<dbReference type="InterPro" id="IPR004470">
    <property type="entry name" value="ZPR1-like_arc"/>
</dbReference>
<dbReference type="InterPro" id="IPR056180">
    <property type="entry name" value="ZPR1_jr_dom"/>
</dbReference>
<feature type="domain" description="Zinc finger ZPR1-type" evidence="5">
    <location>
        <begin position="3"/>
        <end position="159"/>
    </location>
</feature>
<evidence type="ECO:0000259" key="5">
    <source>
        <dbReference type="SMART" id="SM00709"/>
    </source>
</evidence>
<dbReference type="OrthoDB" id="14924at2157"/>
<dbReference type="InterPro" id="IPR042452">
    <property type="entry name" value="ZPR1_Znf1/2"/>
</dbReference>
<evidence type="ECO:0000256" key="2">
    <source>
        <dbReference type="ARBA" id="ARBA00022723"/>
    </source>
</evidence>
<gene>
    <name evidence="6" type="ORF">ASJ80_01040</name>
</gene>
<evidence type="ECO:0000256" key="3">
    <source>
        <dbReference type="ARBA" id="ARBA00022771"/>
    </source>
</evidence>
<dbReference type="GO" id="GO:0008270">
    <property type="term" value="F:zinc ion binding"/>
    <property type="evidence" value="ECO:0007669"/>
    <property type="project" value="UniProtKB-KW"/>
</dbReference>
<name>A0A2A2H2H2_METBR</name>
<dbReference type="PANTHER" id="PTHR10876:SF0">
    <property type="entry name" value="ZINC FINGER PROTEIN ZPR1"/>
    <property type="match status" value="1"/>
</dbReference>
<dbReference type="InterPro" id="IPR004457">
    <property type="entry name" value="Znf_ZPR1"/>
</dbReference>
<organism evidence="6 7">
    <name type="scientific">Methanobacterium bryantii</name>
    <dbReference type="NCBI Taxonomy" id="2161"/>
    <lineage>
        <taxon>Archaea</taxon>
        <taxon>Methanobacteriati</taxon>
        <taxon>Methanobacteriota</taxon>
        <taxon>Methanomada group</taxon>
        <taxon>Methanobacteria</taxon>
        <taxon>Methanobacteriales</taxon>
        <taxon>Methanobacteriaceae</taxon>
        <taxon>Methanobacterium</taxon>
    </lineage>
</organism>
<keyword evidence="4" id="KW-0862">Zinc</keyword>